<proteinExistence type="predicted"/>
<dbReference type="Proteomes" id="UP001153269">
    <property type="component" value="Unassembled WGS sequence"/>
</dbReference>
<sequence length="210" mass="23362">MATLMSENLRKGGTDVGTLSESDIANMEDIVQLMGPVKMATTVMSSALDPRFKELPYLEKEDREQVYAKLVLEAQQCCTYGPCALVSQQLYIHTSVLCPSRRTRHIDGNWPVARWPPRYDRNGDLSLEPQHLYRAHRRRVPPVNSLCRVLHCLAFNFPPGTLGAVARLGPTGRGSDAEAPRGPQELVSSERNKIFAASGGTVRHVIMLHQ</sequence>
<keyword evidence="2" id="KW-1185">Reference proteome</keyword>
<organism evidence="1 2">
    <name type="scientific">Pleuronectes platessa</name>
    <name type="common">European plaice</name>
    <dbReference type="NCBI Taxonomy" id="8262"/>
    <lineage>
        <taxon>Eukaryota</taxon>
        <taxon>Metazoa</taxon>
        <taxon>Chordata</taxon>
        <taxon>Craniata</taxon>
        <taxon>Vertebrata</taxon>
        <taxon>Euteleostomi</taxon>
        <taxon>Actinopterygii</taxon>
        <taxon>Neopterygii</taxon>
        <taxon>Teleostei</taxon>
        <taxon>Neoteleostei</taxon>
        <taxon>Acanthomorphata</taxon>
        <taxon>Carangaria</taxon>
        <taxon>Pleuronectiformes</taxon>
        <taxon>Pleuronectoidei</taxon>
        <taxon>Pleuronectidae</taxon>
        <taxon>Pleuronectes</taxon>
    </lineage>
</organism>
<comment type="caution">
    <text evidence="1">The sequence shown here is derived from an EMBL/GenBank/DDBJ whole genome shotgun (WGS) entry which is preliminary data.</text>
</comment>
<gene>
    <name evidence="1" type="ORF">PLEPLA_LOCUS25722</name>
</gene>
<dbReference type="AlphaFoldDB" id="A0A9N7YTM0"/>
<reference evidence="1" key="1">
    <citation type="submission" date="2020-03" db="EMBL/GenBank/DDBJ databases">
        <authorList>
            <person name="Weist P."/>
        </authorList>
    </citation>
    <scope>NUCLEOTIDE SEQUENCE</scope>
</reference>
<accession>A0A9N7YTM0</accession>
<name>A0A9N7YTM0_PLEPL</name>
<evidence type="ECO:0000313" key="2">
    <source>
        <dbReference type="Proteomes" id="UP001153269"/>
    </source>
</evidence>
<dbReference type="EMBL" id="CADEAL010002058">
    <property type="protein sequence ID" value="CAB1437700.1"/>
    <property type="molecule type" value="Genomic_DNA"/>
</dbReference>
<protein>
    <submittedName>
        <fullName evidence="1">Uncharacterized protein</fullName>
    </submittedName>
</protein>
<evidence type="ECO:0000313" key="1">
    <source>
        <dbReference type="EMBL" id="CAB1437700.1"/>
    </source>
</evidence>